<dbReference type="InterPro" id="IPR002371">
    <property type="entry name" value="FlgK"/>
</dbReference>
<keyword evidence="9" id="KW-0966">Cell projection</keyword>
<evidence type="ECO:0000259" key="7">
    <source>
        <dbReference type="Pfam" id="PF07559"/>
    </source>
</evidence>
<reference evidence="9" key="1">
    <citation type="submission" date="2018-06" db="EMBL/GenBank/DDBJ databases">
        <authorList>
            <person name="Zhirakovskaya E."/>
        </authorList>
    </citation>
    <scope>NUCLEOTIDE SEQUENCE</scope>
</reference>
<evidence type="ECO:0000259" key="8">
    <source>
        <dbReference type="Pfam" id="PF22692"/>
    </source>
</evidence>
<dbReference type="AlphaFoldDB" id="A0A3B0XZZ7"/>
<dbReference type="NCBIfam" id="TIGR03506">
    <property type="entry name" value="FlgEFG_subfam"/>
    <property type="match status" value="2"/>
</dbReference>
<dbReference type="InterPro" id="IPR020013">
    <property type="entry name" value="Flagellar_FlgE/F/G"/>
</dbReference>
<dbReference type="GO" id="GO:0071978">
    <property type="term" value="P:bacterial-type flagellum-dependent swarming motility"/>
    <property type="evidence" value="ECO:0007669"/>
    <property type="project" value="TreeGrafter"/>
</dbReference>
<evidence type="ECO:0000313" key="9">
    <source>
        <dbReference type="EMBL" id="VAW73975.1"/>
    </source>
</evidence>
<dbReference type="Gene3D" id="2.60.98.20">
    <property type="entry name" value="Flagellar hook protein FlgE"/>
    <property type="match status" value="1"/>
</dbReference>
<evidence type="ECO:0000256" key="4">
    <source>
        <dbReference type="ARBA" id="ARBA00023143"/>
    </source>
</evidence>
<dbReference type="InterPro" id="IPR019776">
    <property type="entry name" value="Flagellar_basal_body_rod_CS"/>
</dbReference>
<dbReference type="InterPro" id="IPR037058">
    <property type="entry name" value="Falgellar_hook_FlgE_sf"/>
</dbReference>
<dbReference type="PROSITE" id="PS00588">
    <property type="entry name" value="FLAGELLA_BB_ROD"/>
    <property type="match status" value="1"/>
</dbReference>
<dbReference type="PANTHER" id="PTHR30435">
    <property type="entry name" value="FLAGELLAR PROTEIN"/>
    <property type="match status" value="1"/>
</dbReference>
<dbReference type="PRINTS" id="PR01005">
    <property type="entry name" value="FLGHOOKAP1"/>
</dbReference>
<accession>A0A3B0XZZ7</accession>
<dbReference type="Pfam" id="PF06429">
    <property type="entry name" value="Flg_bbr_C"/>
    <property type="match status" value="1"/>
</dbReference>
<dbReference type="GO" id="GO:0009425">
    <property type="term" value="C:bacterial-type flagellum basal body"/>
    <property type="evidence" value="ECO:0007669"/>
    <property type="project" value="UniProtKB-SubCell"/>
</dbReference>
<feature type="domain" description="Flagellar hook protein FlgE/F/G-like D1" evidence="8">
    <location>
        <begin position="85"/>
        <end position="139"/>
    </location>
</feature>
<dbReference type="PANTHER" id="PTHR30435:SF1">
    <property type="entry name" value="FLAGELLAR HOOK PROTEIN FLGE"/>
    <property type="match status" value="1"/>
</dbReference>
<dbReference type="InterPro" id="IPR037925">
    <property type="entry name" value="FlgE/F/G-like"/>
</dbReference>
<dbReference type="GO" id="GO:0005198">
    <property type="term" value="F:structural molecule activity"/>
    <property type="evidence" value="ECO:0007669"/>
    <property type="project" value="InterPro"/>
</dbReference>
<dbReference type="SUPFAM" id="SSF117143">
    <property type="entry name" value="Flagellar hook protein flgE"/>
    <property type="match status" value="2"/>
</dbReference>
<keyword evidence="9" id="KW-0969">Cilium</keyword>
<sequence>MPFRTALSGLNAASTQLRVLGNNIANSSTVGFKKSRTEFADVVPAGSLGTASNTVGSGVKVSAITQQFTQGNVNFTDNNLDLANSGQGFFIVSDNGVNSYTRAGNFGVDRQGFVVNTQSQRVQAFQADAAGTITGAINDLQLDRSDIPPSATTSIDAGINLDATSLIPGNLVPTNSFTVPNTTILDGDATTGTTFNSPNFTAVDQYGANQTLNVRFVKLAGADQFDMFLVQGGTTFAAAANPITATAIPTSTTFAWDADGAGSQSATTVTVNTSAITGITAAANGDTTAATAVSAVTGSQQSAFFASDTTTFNNSTSVNVFDSLGSPHLLTTYFRRTGVPNTWEVYGTVDGTAVGGANNLVFSNAGAVVTPAAPSTITLPAYTPPGGAAAMNLSIDVADLSQYGSAFSVNSLVQNGFTTGRLNGIDVGETGIVTASFTNGQTRTLAQVALANFSNPQGLNQLGDTSWAETFGSGAPLISAPGSGSLGLIQSGAEEGSNVDLTEQLVGMITAQRNFQANAQVITTADTITQTIINIR</sequence>
<dbReference type="InterPro" id="IPR010930">
    <property type="entry name" value="Flg_bb/hook_C_dom"/>
</dbReference>
<comment type="subcellular location">
    <subcellularLocation>
        <location evidence="1">Bacterial flagellum basal body</location>
    </subcellularLocation>
</comment>
<protein>
    <recommendedName>
        <fullName evidence="3">Flagellar hook protein FlgE</fullName>
    </recommendedName>
</protein>
<dbReference type="EMBL" id="UOFL01000049">
    <property type="protein sequence ID" value="VAW73975.1"/>
    <property type="molecule type" value="Genomic_DNA"/>
</dbReference>
<evidence type="ECO:0000256" key="1">
    <source>
        <dbReference type="ARBA" id="ARBA00004117"/>
    </source>
</evidence>
<evidence type="ECO:0000256" key="3">
    <source>
        <dbReference type="ARBA" id="ARBA00019015"/>
    </source>
</evidence>
<dbReference type="GO" id="GO:0044780">
    <property type="term" value="P:bacterial-type flagellum assembly"/>
    <property type="evidence" value="ECO:0007669"/>
    <property type="project" value="InterPro"/>
</dbReference>
<dbReference type="GO" id="GO:0009424">
    <property type="term" value="C:bacterial-type flagellum hook"/>
    <property type="evidence" value="ECO:0007669"/>
    <property type="project" value="InterPro"/>
</dbReference>
<dbReference type="Pfam" id="PF07559">
    <property type="entry name" value="FlgE_D2"/>
    <property type="match status" value="1"/>
</dbReference>
<dbReference type="GO" id="GO:0005829">
    <property type="term" value="C:cytosol"/>
    <property type="evidence" value="ECO:0007669"/>
    <property type="project" value="TreeGrafter"/>
</dbReference>
<dbReference type="InterPro" id="IPR053967">
    <property type="entry name" value="LlgE_F_G-like_D1"/>
</dbReference>
<keyword evidence="4" id="KW-0975">Bacterial flagellum</keyword>
<keyword evidence="9" id="KW-0282">Flagellum</keyword>
<feature type="domain" description="Flagellar hook protein FlgE D2" evidence="7">
    <location>
        <begin position="302"/>
        <end position="417"/>
    </location>
</feature>
<feature type="domain" description="Flagellar basal body rod protein N-terminal" evidence="5">
    <location>
        <begin position="3"/>
        <end position="33"/>
    </location>
</feature>
<evidence type="ECO:0000259" key="5">
    <source>
        <dbReference type="Pfam" id="PF00460"/>
    </source>
</evidence>
<dbReference type="InterPro" id="IPR011491">
    <property type="entry name" value="FlgE_D2"/>
</dbReference>
<dbReference type="Pfam" id="PF22692">
    <property type="entry name" value="LlgE_F_G_D1"/>
    <property type="match status" value="1"/>
</dbReference>
<dbReference type="InterPro" id="IPR001444">
    <property type="entry name" value="Flag_bb_rod_N"/>
</dbReference>
<organism evidence="9">
    <name type="scientific">hydrothermal vent metagenome</name>
    <dbReference type="NCBI Taxonomy" id="652676"/>
    <lineage>
        <taxon>unclassified sequences</taxon>
        <taxon>metagenomes</taxon>
        <taxon>ecological metagenomes</taxon>
    </lineage>
</organism>
<evidence type="ECO:0000259" key="6">
    <source>
        <dbReference type="Pfam" id="PF06429"/>
    </source>
</evidence>
<gene>
    <name evidence="9" type="ORF">MNBD_GAMMA12-3755</name>
</gene>
<feature type="domain" description="Flagellar basal-body/hook protein C-terminal" evidence="6">
    <location>
        <begin position="490"/>
        <end position="535"/>
    </location>
</feature>
<dbReference type="Pfam" id="PF00460">
    <property type="entry name" value="Flg_bb_rod"/>
    <property type="match status" value="1"/>
</dbReference>
<name>A0A3B0XZZ7_9ZZZZ</name>
<proteinExistence type="inferred from homology"/>
<comment type="similarity">
    <text evidence="2">Belongs to the flagella basal body rod proteins family.</text>
</comment>
<evidence type="ECO:0000256" key="2">
    <source>
        <dbReference type="ARBA" id="ARBA00009677"/>
    </source>
</evidence>